<dbReference type="GO" id="GO:0004314">
    <property type="term" value="F:[acyl-carrier-protein] S-malonyltransferase activity"/>
    <property type="evidence" value="ECO:0007669"/>
    <property type="project" value="UniProtKB-EC"/>
</dbReference>
<dbReference type="GO" id="GO:0006633">
    <property type="term" value="P:fatty acid biosynthetic process"/>
    <property type="evidence" value="ECO:0007669"/>
    <property type="project" value="TreeGrafter"/>
</dbReference>
<evidence type="ECO:0000256" key="5">
    <source>
        <dbReference type="PIRSR" id="PIRSR000446-1"/>
    </source>
</evidence>
<dbReference type="Gene3D" id="3.30.70.250">
    <property type="entry name" value="Malonyl-CoA ACP transacylase, ACP-binding"/>
    <property type="match status" value="1"/>
</dbReference>
<dbReference type="Gene3D" id="3.40.366.10">
    <property type="entry name" value="Malonyl-Coenzyme A Acyl Carrier Protein, domain 2"/>
    <property type="match status" value="1"/>
</dbReference>
<dbReference type="GO" id="GO:0005829">
    <property type="term" value="C:cytosol"/>
    <property type="evidence" value="ECO:0007669"/>
    <property type="project" value="TreeGrafter"/>
</dbReference>
<dbReference type="InterPro" id="IPR016035">
    <property type="entry name" value="Acyl_Trfase/lysoPLipase"/>
</dbReference>
<dbReference type="InterPro" id="IPR014043">
    <property type="entry name" value="Acyl_transferase_dom"/>
</dbReference>
<dbReference type="InterPro" id="IPR016036">
    <property type="entry name" value="Malonyl_transacylase_ACP-bd"/>
</dbReference>
<gene>
    <name evidence="7" type="primary">fabD</name>
    <name evidence="7" type="ORF">E6K79_07125</name>
</gene>
<dbReference type="PIRSF" id="PIRSF000446">
    <property type="entry name" value="Mct"/>
    <property type="match status" value="1"/>
</dbReference>
<dbReference type="EC" id="2.3.1.39" evidence="4"/>
<protein>
    <recommendedName>
        <fullName evidence="4">Malonyl CoA-acyl carrier protein transacylase</fullName>
        <ecNumber evidence="4">2.3.1.39</ecNumber>
    </recommendedName>
</protein>
<dbReference type="Proteomes" id="UP000317691">
    <property type="component" value="Unassembled WGS sequence"/>
</dbReference>
<dbReference type="EMBL" id="VBOZ01000017">
    <property type="protein sequence ID" value="TMQ64802.1"/>
    <property type="molecule type" value="Genomic_DNA"/>
</dbReference>
<evidence type="ECO:0000313" key="7">
    <source>
        <dbReference type="EMBL" id="TMQ64802.1"/>
    </source>
</evidence>
<dbReference type="PANTHER" id="PTHR42681:SF1">
    <property type="entry name" value="MALONYL-COA-ACYL CARRIER PROTEIN TRANSACYLASE, MITOCHONDRIAL"/>
    <property type="match status" value="1"/>
</dbReference>
<evidence type="ECO:0000256" key="1">
    <source>
        <dbReference type="ARBA" id="ARBA00022679"/>
    </source>
</evidence>
<feature type="domain" description="Malonyl-CoA:ACP transacylase (MAT)" evidence="6">
    <location>
        <begin position="7"/>
        <end position="301"/>
    </location>
</feature>
<dbReference type="SMART" id="SM00827">
    <property type="entry name" value="PKS_AT"/>
    <property type="match status" value="1"/>
</dbReference>
<dbReference type="AlphaFoldDB" id="A0A538TMF0"/>
<feature type="active site" evidence="5">
    <location>
        <position position="91"/>
    </location>
</feature>
<evidence type="ECO:0000256" key="4">
    <source>
        <dbReference type="PIRNR" id="PIRNR000446"/>
    </source>
</evidence>
<dbReference type="NCBIfam" id="TIGR00128">
    <property type="entry name" value="fabD"/>
    <property type="match status" value="1"/>
</dbReference>
<comment type="similarity">
    <text evidence="4">Belongs to the fabD family.</text>
</comment>
<keyword evidence="1 4" id="KW-0808">Transferase</keyword>
<dbReference type="Pfam" id="PF00698">
    <property type="entry name" value="Acyl_transf_1"/>
    <property type="match status" value="1"/>
</dbReference>
<organism evidence="7 8">
    <name type="scientific">Eiseniibacteriota bacterium</name>
    <dbReference type="NCBI Taxonomy" id="2212470"/>
    <lineage>
        <taxon>Bacteria</taxon>
        <taxon>Candidatus Eiseniibacteriota</taxon>
    </lineage>
</organism>
<proteinExistence type="inferred from homology"/>
<accession>A0A538TMF0</accession>
<feature type="active site" evidence="5">
    <location>
        <position position="200"/>
    </location>
</feature>
<dbReference type="FunFam" id="3.30.70.250:FF:000001">
    <property type="entry name" value="Malonyl CoA-acyl carrier protein transacylase"/>
    <property type="match status" value="1"/>
</dbReference>
<comment type="caution">
    <text evidence="7">The sequence shown here is derived from an EMBL/GenBank/DDBJ whole genome shotgun (WGS) entry which is preliminary data.</text>
</comment>
<dbReference type="SUPFAM" id="SSF52151">
    <property type="entry name" value="FabD/lysophospholipase-like"/>
    <property type="match status" value="1"/>
</dbReference>
<dbReference type="InterPro" id="IPR001227">
    <property type="entry name" value="Ac_transferase_dom_sf"/>
</dbReference>
<dbReference type="PANTHER" id="PTHR42681">
    <property type="entry name" value="MALONYL-COA-ACYL CARRIER PROTEIN TRANSACYLASE, MITOCHONDRIAL"/>
    <property type="match status" value="1"/>
</dbReference>
<evidence type="ECO:0000313" key="8">
    <source>
        <dbReference type="Proteomes" id="UP000317691"/>
    </source>
</evidence>
<evidence type="ECO:0000256" key="3">
    <source>
        <dbReference type="ARBA" id="ARBA00048462"/>
    </source>
</evidence>
<comment type="catalytic activity">
    <reaction evidence="3 4">
        <text>holo-[ACP] + malonyl-CoA = malonyl-[ACP] + CoA</text>
        <dbReference type="Rhea" id="RHEA:41792"/>
        <dbReference type="Rhea" id="RHEA-COMP:9623"/>
        <dbReference type="Rhea" id="RHEA-COMP:9685"/>
        <dbReference type="ChEBI" id="CHEBI:57287"/>
        <dbReference type="ChEBI" id="CHEBI:57384"/>
        <dbReference type="ChEBI" id="CHEBI:64479"/>
        <dbReference type="ChEBI" id="CHEBI:78449"/>
        <dbReference type="EC" id="2.3.1.39"/>
    </reaction>
</comment>
<dbReference type="InterPro" id="IPR024925">
    <property type="entry name" value="Malonyl_CoA-ACP_transAc"/>
</dbReference>
<keyword evidence="2 4" id="KW-0012">Acyltransferase</keyword>
<evidence type="ECO:0000259" key="6">
    <source>
        <dbReference type="SMART" id="SM00827"/>
    </source>
</evidence>
<sequence length="315" mass="32950">MVGAACLFPGQGSQSVGMGRALAERYPEAKAVFAEADKVLGFALSTLCFEGPAEELTRTENTQPALLATSVAAFRVLEARGLKPAAAAGHSAGEYAAHVAAGSLTLAEGLSLIRRRGEAMAGAGKERPGTMAAVLGLNVAQIQDVLRRVDAPRDLAAANYNSPGQVVLSGTPDAVARASEEARRAGAKKVVPLQVSAAFHSPLMEAASRGLDEAIARAPIARARFPVYANVTAAPVSEPEMIRDTLRKQLLSPVLWEQTMRAMREAGIRQYVEVGNGRVLRGLVRGVDKEAVVFGSEDPESIEAAAVGIAETATR</sequence>
<evidence type="ECO:0000256" key="2">
    <source>
        <dbReference type="ARBA" id="ARBA00023315"/>
    </source>
</evidence>
<dbReference type="InterPro" id="IPR004410">
    <property type="entry name" value="Malonyl_CoA-ACP_transAc_FabD"/>
</dbReference>
<reference evidence="7 8" key="1">
    <citation type="journal article" date="2019" name="Nat. Microbiol.">
        <title>Mediterranean grassland soil C-N compound turnover is dependent on rainfall and depth, and is mediated by genomically divergent microorganisms.</title>
        <authorList>
            <person name="Diamond S."/>
            <person name="Andeer P.F."/>
            <person name="Li Z."/>
            <person name="Crits-Christoph A."/>
            <person name="Burstein D."/>
            <person name="Anantharaman K."/>
            <person name="Lane K.R."/>
            <person name="Thomas B.C."/>
            <person name="Pan C."/>
            <person name="Northen T.R."/>
            <person name="Banfield J.F."/>
        </authorList>
    </citation>
    <scope>NUCLEOTIDE SEQUENCE [LARGE SCALE GENOMIC DNA]</scope>
    <source>
        <strain evidence="7">WS_9</strain>
    </source>
</reference>
<name>A0A538TMF0_UNCEI</name>
<dbReference type="InterPro" id="IPR050858">
    <property type="entry name" value="Mal-CoA-ACP_Trans/PKS_FabD"/>
</dbReference>
<dbReference type="SUPFAM" id="SSF55048">
    <property type="entry name" value="Probable ACP-binding domain of malonyl-CoA ACP transacylase"/>
    <property type="match status" value="1"/>
</dbReference>